<reference evidence="2" key="1">
    <citation type="journal article" date="2023" name="Genome Biol. Evol.">
        <title>First Whole Genome Sequence and Flow Cytometry Genome Size Data for the Lichen-Forming Fungus Ramalina farinacea (Ascomycota).</title>
        <authorList>
            <person name="Llewellyn T."/>
            <person name="Mian S."/>
            <person name="Hill R."/>
            <person name="Leitch I.J."/>
            <person name="Gaya E."/>
        </authorList>
    </citation>
    <scope>NUCLEOTIDE SEQUENCE</scope>
    <source>
        <strain evidence="2">LIQ254RAFAR</strain>
    </source>
</reference>
<gene>
    <name evidence="2" type="ORF">OHK93_000005</name>
</gene>
<feature type="signal peptide" evidence="1">
    <location>
        <begin position="1"/>
        <end position="21"/>
    </location>
</feature>
<name>A0AA43QHC3_9LECA</name>
<keyword evidence="1" id="KW-0732">Signal</keyword>
<keyword evidence="3" id="KW-1185">Reference proteome</keyword>
<organism evidence="2 3">
    <name type="scientific">Ramalina farinacea</name>
    <dbReference type="NCBI Taxonomy" id="258253"/>
    <lineage>
        <taxon>Eukaryota</taxon>
        <taxon>Fungi</taxon>
        <taxon>Dikarya</taxon>
        <taxon>Ascomycota</taxon>
        <taxon>Pezizomycotina</taxon>
        <taxon>Lecanoromycetes</taxon>
        <taxon>OSLEUM clade</taxon>
        <taxon>Lecanoromycetidae</taxon>
        <taxon>Lecanorales</taxon>
        <taxon>Lecanorineae</taxon>
        <taxon>Ramalinaceae</taxon>
        <taxon>Ramalina</taxon>
    </lineage>
</organism>
<evidence type="ECO:0000313" key="3">
    <source>
        <dbReference type="Proteomes" id="UP001161017"/>
    </source>
</evidence>
<sequence length="115" mass="12261">MHSSITISSILMLVLSHFSTALPQPKDIHLIPRVPQYDGAKDGCHPTDFIKGCAVMSNQAPPEEEGEAITKVTDACKATCWPALNGASAASWDPQGDVWDGGFGWNKVIADVLIA</sequence>
<accession>A0AA43QHC3</accession>
<protein>
    <submittedName>
        <fullName evidence="2">Uncharacterized protein</fullName>
    </submittedName>
</protein>
<evidence type="ECO:0000313" key="2">
    <source>
        <dbReference type="EMBL" id="MDI1484871.1"/>
    </source>
</evidence>
<dbReference type="EMBL" id="JAPUFD010000001">
    <property type="protein sequence ID" value="MDI1484871.1"/>
    <property type="molecule type" value="Genomic_DNA"/>
</dbReference>
<comment type="caution">
    <text evidence="2">The sequence shown here is derived from an EMBL/GenBank/DDBJ whole genome shotgun (WGS) entry which is preliminary data.</text>
</comment>
<feature type="chain" id="PRO_5041418332" evidence="1">
    <location>
        <begin position="22"/>
        <end position="115"/>
    </location>
</feature>
<proteinExistence type="predicted"/>
<dbReference type="AlphaFoldDB" id="A0AA43QHC3"/>
<evidence type="ECO:0000256" key="1">
    <source>
        <dbReference type="SAM" id="SignalP"/>
    </source>
</evidence>
<dbReference type="Proteomes" id="UP001161017">
    <property type="component" value="Unassembled WGS sequence"/>
</dbReference>